<dbReference type="GO" id="GO:0042461">
    <property type="term" value="P:photoreceptor cell development"/>
    <property type="evidence" value="ECO:0007669"/>
    <property type="project" value="TreeGrafter"/>
</dbReference>
<feature type="non-terminal residue" evidence="2">
    <location>
        <position position="1"/>
    </location>
</feature>
<feature type="compositionally biased region" description="Basic and acidic residues" evidence="1">
    <location>
        <begin position="504"/>
        <end position="528"/>
    </location>
</feature>
<dbReference type="AlphaFoldDB" id="A0AAD8AFC2"/>
<feature type="non-terminal residue" evidence="2">
    <location>
        <position position="721"/>
    </location>
</feature>
<dbReference type="PANTHER" id="PTHR23005:SF3">
    <property type="entry name" value="RETINITIS PIGMENTOSA 1-LIKE 1 PROTEIN"/>
    <property type="match status" value="1"/>
</dbReference>
<dbReference type="PANTHER" id="PTHR23005">
    <property type="entry name" value="RETINITIS PIGMENTOSA 1 PROTEIN"/>
    <property type="match status" value="1"/>
</dbReference>
<dbReference type="Proteomes" id="UP001233999">
    <property type="component" value="Unassembled WGS sequence"/>
</dbReference>
<feature type="compositionally biased region" description="Basic and acidic residues" evidence="1">
    <location>
        <begin position="387"/>
        <end position="402"/>
    </location>
</feature>
<feature type="compositionally biased region" description="Basic and acidic residues" evidence="1">
    <location>
        <begin position="624"/>
        <end position="640"/>
    </location>
</feature>
<gene>
    <name evidence="2" type="ORF">L9F63_011823</name>
</gene>
<keyword evidence="3" id="KW-1185">Reference proteome</keyword>
<accession>A0AAD8AFC2</accession>
<feature type="compositionally biased region" description="Basic and acidic residues" evidence="1">
    <location>
        <begin position="536"/>
        <end position="560"/>
    </location>
</feature>
<feature type="compositionally biased region" description="Basic and acidic residues" evidence="1">
    <location>
        <begin position="599"/>
        <end position="617"/>
    </location>
</feature>
<name>A0AAD8AFC2_DIPPU</name>
<sequence>NVLTEECKRRSRECRLTKSKQSRRIQEDPSKMKRCCEHGTESKLTSVYSSDEGILRYNGELKKLYLQRDLKKKVSLIEKDDRITSVISPQINIFDKDIDSTIPKRFINKDMVFITILRNGAELGSLQNDFCLVVCMRENKIQFEIKEFASTRPQNLNKAKIETIGFSDLENVSNKTSERVTVQGHGDTMTLGWIQRAMCTKKDENAKVFVSEYSVRLTLRVNHCDFKHSDYLPIPKPPEKWTLDEENIYPAELNDLEWNLLQPGTKITYRKRELNLSSLLTENEQLLPTPLLRSKSNRHDERDAARIQKMVLLLVFQDSNLSLNVYVRTLPTKEENTENEEISREVRRERRRRRRRRRRIRNRGRENEEIGEEEGEVRRGRRRRRSRREERNTENKEEKKEEETDENEVKEENEENKEEKDENDENEENTETKEEKNKKEENEENMENKEENDGNEENEENKENKENKEEKNENEENTESKEEKKVKEENEENKEEKNENEENNESKEEKKVKAENGENTENKEKKEENEENEENTENKEEEKKKKTKRENEEKEEKKEENDENEEEENDENTENKEEKDENEGKSENKEEKMENEENTENKEEKKVEENTDEKEKEENEENNEEKKEEKKEIEENTENKEENDENEEKEEKKKAKISEASLFIALSPRNNIESRWCMYIYCADIRGADPQYVYRFYATRIRNKINASLHSIVNIFIGSIK</sequence>
<evidence type="ECO:0000313" key="2">
    <source>
        <dbReference type="EMBL" id="KAJ9597302.1"/>
    </source>
</evidence>
<reference evidence="2" key="2">
    <citation type="submission" date="2023-05" db="EMBL/GenBank/DDBJ databases">
        <authorList>
            <person name="Fouks B."/>
        </authorList>
    </citation>
    <scope>NUCLEOTIDE SEQUENCE</scope>
    <source>
        <strain evidence="2">Stay&amp;Tobe</strain>
        <tissue evidence="2">Testes</tissue>
    </source>
</reference>
<reference evidence="2" key="1">
    <citation type="journal article" date="2023" name="IScience">
        <title>Live-bearing cockroach genome reveals convergent evolutionary mechanisms linked to viviparity in insects and beyond.</title>
        <authorList>
            <person name="Fouks B."/>
            <person name="Harrison M.C."/>
            <person name="Mikhailova A.A."/>
            <person name="Marchal E."/>
            <person name="English S."/>
            <person name="Carruthers M."/>
            <person name="Jennings E.C."/>
            <person name="Chiamaka E.L."/>
            <person name="Frigard R.A."/>
            <person name="Pippel M."/>
            <person name="Attardo G.M."/>
            <person name="Benoit J.B."/>
            <person name="Bornberg-Bauer E."/>
            <person name="Tobe S.S."/>
        </authorList>
    </citation>
    <scope>NUCLEOTIDE SEQUENCE</scope>
    <source>
        <strain evidence="2">Stay&amp;Tobe</strain>
    </source>
</reference>
<feature type="compositionally biased region" description="Basic and acidic residues" evidence="1">
    <location>
        <begin position="573"/>
        <end position="592"/>
    </location>
</feature>
<feature type="compositionally biased region" description="Basic and acidic residues" evidence="1">
    <location>
        <begin position="478"/>
        <end position="488"/>
    </location>
</feature>
<comment type="caution">
    <text evidence="2">The sequence shown here is derived from an EMBL/GenBank/DDBJ whole genome shotgun (WGS) entry which is preliminary data.</text>
</comment>
<dbReference type="GO" id="GO:0005930">
    <property type="term" value="C:axoneme"/>
    <property type="evidence" value="ECO:0007669"/>
    <property type="project" value="TreeGrafter"/>
</dbReference>
<proteinExistence type="predicted"/>
<organism evidence="2 3">
    <name type="scientific">Diploptera punctata</name>
    <name type="common">Pacific beetle cockroach</name>
    <dbReference type="NCBI Taxonomy" id="6984"/>
    <lineage>
        <taxon>Eukaryota</taxon>
        <taxon>Metazoa</taxon>
        <taxon>Ecdysozoa</taxon>
        <taxon>Arthropoda</taxon>
        <taxon>Hexapoda</taxon>
        <taxon>Insecta</taxon>
        <taxon>Pterygota</taxon>
        <taxon>Neoptera</taxon>
        <taxon>Polyneoptera</taxon>
        <taxon>Dictyoptera</taxon>
        <taxon>Blattodea</taxon>
        <taxon>Blaberoidea</taxon>
        <taxon>Blaberidae</taxon>
        <taxon>Diplopterinae</taxon>
        <taxon>Diploptera</taxon>
    </lineage>
</organism>
<feature type="compositionally biased region" description="Basic and acidic residues" evidence="1">
    <location>
        <begin position="461"/>
        <end position="471"/>
    </location>
</feature>
<dbReference type="EMBL" id="JASPKZ010001618">
    <property type="protein sequence ID" value="KAJ9597302.1"/>
    <property type="molecule type" value="Genomic_DNA"/>
</dbReference>
<feature type="compositionally biased region" description="Acidic residues" evidence="1">
    <location>
        <begin position="403"/>
        <end position="429"/>
    </location>
</feature>
<dbReference type="GO" id="GO:0035082">
    <property type="term" value="P:axoneme assembly"/>
    <property type="evidence" value="ECO:0007669"/>
    <property type="project" value="TreeGrafter"/>
</dbReference>
<feature type="compositionally biased region" description="Basic and acidic residues" evidence="1">
    <location>
        <begin position="430"/>
        <end position="452"/>
    </location>
</feature>
<feature type="compositionally biased region" description="Acidic residues" evidence="1">
    <location>
        <begin position="561"/>
        <end position="572"/>
    </location>
</feature>
<feature type="compositionally biased region" description="Acidic residues" evidence="1">
    <location>
        <begin position="489"/>
        <end position="503"/>
    </location>
</feature>
<evidence type="ECO:0000256" key="1">
    <source>
        <dbReference type="SAM" id="MobiDB-lite"/>
    </source>
</evidence>
<feature type="region of interest" description="Disordered" evidence="1">
    <location>
        <begin position="366"/>
        <end position="653"/>
    </location>
</feature>
<protein>
    <submittedName>
        <fullName evidence="2">Uncharacterized protein</fullName>
    </submittedName>
</protein>
<evidence type="ECO:0000313" key="3">
    <source>
        <dbReference type="Proteomes" id="UP001233999"/>
    </source>
</evidence>